<dbReference type="SUPFAM" id="SSF51215">
    <property type="entry name" value="Regulatory protein AraC"/>
    <property type="match status" value="1"/>
</dbReference>
<comment type="caution">
    <text evidence="5">The sequence shown here is derived from an EMBL/GenBank/DDBJ whole genome shotgun (WGS) entry which is preliminary data.</text>
</comment>
<dbReference type="SMART" id="SM00342">
    <property type="entry name" value="HTH_ARAC"/>
    <property type="match status" value="1"/>
</dbReference>
<dbReference type="InterPro" id="IPR018060">
    <property type="entry name" value="HTH_AraC"/>
</dbReference>
<accession>A0ABV7XAN6</accession>
<organism evidence="5 6">
    <name type="scientific">Sphingoaurantiacus capsulatus</name>
    <dbReference type="NCBI Taxonomy" id="1771310"/>
    <lineage>
        <taxon>Bacteria</taxon>
        <taxon>Pseudomonadati</taxon>
        <taxon>Pseudomonadota</taxon>
        <taxon>Alphaproteobacteria</taxon>
        <taxon>Sphingomonadales</taxon>
        <taxon>Sphingosinicellaceae</taxon>
        <taxon>Sphingoaurantiacus</taxon>
    </lineage>
</organism>
<evidence type="ECO:0000259" key="4">
    <source>
        <dbReference type="PROSITE" id="PS01124"/>
    </source>
</evidence>
<dbReference type="EMBL" id="JBHRXV010000007">
    <property type="protein sequence ID" value="MFC3712758.1"/>
    <property type="molecule type" value="Genomic_DNA"/>
</dbReference>
<keyword evidence="1" id="KW-0805">Transcription regulation</keyword>
<dbReference type="Proteomes" id="UP001595615">
    <property type="component" value="Unassembled WGS sequence"/>
</dbReference>
<evidence type="ECO:0000313" key="6">
    <source>
        <dbReference type="Proteomes" id="UP001595615"/>
    </source>
</evidence>
<reference evidence="6" key="1">
    <citation type="journal article" date="2019" name="Int. J. Syst. Evol. Microbiol.">
        <title>The Global Catalogue of Microorganisms (GCM) 10K type strain sequencing project: providing services to taxonomists for standard genome sequencing and annotation.</title>
        <authorList>
            <consortium name="The Broad Institute Genomics Platform"/>
            <consortium name="The Broad Institute Genome Sequencing Center for Infectious Disease"/>
            <person name="Wu L."/>
            <person name="Ma J."/>
        </authorList>
    </citation>
    <scope>NUCLEOTIDE SEQUENCE [LARGE SCALE GENOMIC DNA]</scope>
    <source>
        <strain evidence="6">KCTC 42644</strain>
    </source>
</reference>
<dbReference type="Pfam" id="PF12833">
    <property type="entry name" value="HTH_18"/>
    <property type="match status" value="1"/>
</dbReference>
<dbReference type="Gene3D" id="1.10.10.60">
    <property type="entry name" value="Homeodomain-like"/>
    <property type="match status" value="1"/>
</dbReference>
<proteinExistence type="predicted"/>
<dbReference type="Pfam" id="PF02311">
    <property type="entry name" value="AraC_binding"/>
    <property type="match status" value="1"/>
</dbReference>
<evidence type="ECO:0000256" key="1">
    <source>
        <dbReference type="ARBA" id="ARBA00023015"/>
    </source>
</evidence>
<dbReference type="InterPro" id="IPR050204">
    <property type="entry name" value="AraC_XylS_family_regulators"/>
</dbReference>
<dbReference type="PANTHER" id="PTHR46796">
    <property type="entry name" value="HTH-TYPE TRANSCRIPTIONAL ACTIVATOR RHAS-RELATED"/>
    <property type="match status" value="1"/>
</dbReference>
<dbReference type="InterPro" id="IPR009057">
    <property type="entry name" value="Homeodomain-like_sf"/>
</dbReference>
<dbReference type="InterPro" id="IPR003313">
    <property type="entry name" value="AraC-bd"/>
</dbReference>
<feature type="domain" description="HTH araC/xylS-type" evidence="4">
    <location>
        <begin position="169"/>
        <end position="266"/>
    </location>
</feature>
<dbReference type="InterPro" id="IPR037923">
    <property type="entry name" value="HTH-like"/>
</dbReference>
<dbReference type="SUPFAM" id="SSF46689">
    <property type="entry name" value="Homeodomain-like"/>
    <property type="match status" value="2"/>
</dbReference>
<evidence type="ECO:0000256" key="3">
    <source>
        <dbReference type="ARBA" id="ARBA00023163"/>
    </source>
</evidence>
<keyword evidence="6" id="KW-1185">Reference proteome</keyword>
<protein>
    <submittedName>
        <fullName evidence="5">AraC family transcriptional regulator</fullName>
    </submittedName>
</protein>
<evidence type="ECO:0000256" key="2">
    <source>
        <dbReference type="ARBA" id="ARBA00023125"/>
    </source>
</evidence>
<sequence>MGRRDVTGDDYRVRSLRSGSVTAVDARSRRSFARHAHDEFGVGLVTNGAQRSWSGRGLVEAGRGDIITVNPGELHDGAPIGGRRVWSMLYLSPALVDGIVADLSEGRLTSRELQAPVVCDAEAARLFAVARSAALDDGSGERFEERLTLLLARLFGAPRSARVPHDRLVQLRARIDDDPASAHTLTELAAQAGLSRFQTIRGFSKLTGLTPHAYVMQRRLDSARRLIRSGATLVQAALDAGFTDQSHMHRIFTARHGFTPGVYAAAFRR</sequence>
<evidence type="ECO:0000313" key="5">
    <source>
        <dbReference type="EMBL" id="MFC3712758.1"/>
    </source>
</evidence>
<dbReference type="PROSITE" id="PS01124">
    <property type="entry name" value="HTH_ARAC_FAMILY_2"/>
    <property type="match status" value="1"/>
</dbReference>
<gene>
    <name evidence="5" type="ORF">ACFOMD_09265</name>
</gene>
<dbReference type="RefSeq" id="WP_380860271.1">
    <property type="nucleotide sequence ID" value="NZ_JBHRXV010000007.1"/>
</dbReference>
<name>A0ABV7XAN6_9SPHN</name>
<keyword evidence="2" id="KW-0238">DNA-binding</keyword>
<dbReference type="PANTHER" id="PTHR46796:SF2">
    <property type="entry name" value="TRANSCRIPTIONAL REGULATORY PROTEIN"/>
    <property type="match status" value="1"/>
</dbReference>
<keyword evidence="3" id="KW-0804">Transcription</keyword>